<reference evidence="7" key="1">
    <citation type="journal article" date="2019" name="Int. J. Syst. Evol. Microbiol.">
        <title>The Global Catalogue of Microorganisms (GCM) 10K type strain sequencing project: providing services to taxonomists for standard genome sequencing and annotation.</title>
        <authorList>
            <consortium name="The Broad Institute Genomics Platform"/>
            <consortium name="The Broad Institute Genome Sequencing Center for Infectious Disease"/>
            <person name="Wu L."/>
            <person name="Ma J."/>
        </authorList>
    </citation>
    <scope>NUCLEOTIDE SEQUENCE [LARGE SCALE GENOMIC DNA]</scope>
    <source>
        <strain evidence="7">JCM 16904</strain>
    </source>
</reference>
<dbReference type="InterPro" id="IPR032808">
    <property type="entry name" value="DoxX"/>
</dbReference>
<keyword evidence="3 5" id="KW-1133">Transmembrane helix</keyword>
<evidence type="ECO:0000256" key="4">
    <source>
        <dbReference type="ARBA" id="ARBA00023136"/>
    </source>
</evidence>
<evidence type="ECO:0000256" key="3">
    <source>
        <dbReference type="ARBA" id="ARBA00022989"/>
    </source>
</evidence>
<comment type="subcellular location">
    <subcellularLocation>
        <location evidence="1">Membrane</location>
        <topology evidence="1">Multi-pass membrane protein</topology>
    </subcellularLocation>
</comment>
<dbReference type="Pfam" id="PF13564">
    <property type="entry name" value="DoxX_2"/>
    <property type="match status" value="1"/>
</dbReference>
<feature type="transmembrane region" description="Helical" evidence="5">
    <location>
        <begin position="33"/>
        <end position="56"/>
    </location>
</feature>
<dbReference type="Proteomes" id="UP001500902">
    <property type="component" value="Unassembled WGS sequence"/>
</dbReference>
<sequence>MTGVKPKLTPLAAAGLALTMTLATVFHLMRGEYGLVPANLALGGVAAFVAVGRWNFRPTAAATLITPHLLKSLAVLAMMALLVFAPTWYTMTHAQF</sequence>
<keyword evidence="4 5" id="KW-0472">Membrane</keyword>
<dbReference type="EMBL" id="BAAAZP010000211">
    <property type="protein sequence ID" value="GAA3710862.1"/>
    <property type="molecule type" value="Genomic_DNA"/>
</dbReference>
<organism evidence="6 7">
    <name type="scientific">Nonomuraea antimicrobica</name>
    <dbReference type="NCBI Taxonomy" id="561173"/>
    <lineage>
        <taxon>Bacteria</taxon>
        <taxon>Bacillati</taxon>
        <taxon>Actinomycetota</taxon>
        <taxon>Actinomycetes</taxon>
        <taxon>Streptosporangiales</taxon>
        <taxon>Streptosporangiaceae</taxon>
        <taxon>Nonomuraea</taxon>
    </lineage>
</organism>
<accession>A0ABP7E1B2</accession>
<evidence type="ECO:0000313" key="6">
    <source>
        <dbReference type="EMBL" id="GAA3710862.1"/>
    </source>
</evidence>
<protein>
    <submittedName>
        <fullName evidence="6">Uncharacterized protein</fullName>
    </submittedName>
</protein>
<comment type="caution">
    <text evidence="6">The sequence shown here is derived from an EMBL/GenBank/DDBJ whole genome shotgun (WGS) entry which is preliminary data.</text>
</comment>
<evidence type="ECO:0000256" key="5">
    <source>
        <dbReference type="SAM" id="Phobius"/>
    </source>
</evidence>
<evidence type="ECO:0000313" key="7">
    <source>
        <dbReference type="Proteomes" id="UP001500902"/>
    </source>
</evidence>
<gene>
    <name evidence="6" type="ORF">GCM10022224_090380</name>
</gene>
<keyword evidence="2 5" id="KW-0812">Transmembrane</keyword>
<name>A0ABP7E1B2_9ACTN</name>
<feature type="transmembrane region" description="Helical" evidence="5">
    <location>
        <begin position="68"/>
        <end position="89"/>
    </location>
</feature>
<evidence type="ECO:0000256" key="2">
    <source>
        <dbReference type="ARBA" id="ARBA00022692"/>
    </source>
</evidence>
<evidence type="ECO:0000256" key="1">
    <source>
        <dbReference type="ARBA" id="ARBA00004141"/>
    </source>
</evidence>
<keyword evidence="7" id="KW-1185">Reference proteome</keyword>
<proteinExistence type="predicted"/>